<name>A0ABU1XTQ0_9GAMM</name>
<evidence type="ECO:0000259" key="3">
    <source>
        <dbReference type="Pfam" id="PF20434"/>
    </source>
</evidence>
<dbReference type="Gene3D" id="3.40.50.1820">
    <property type="entry name" value="alpha/beta hydrolase"/>
    <property type="match status" value="1"/>
</dbReference>
<dbReference type="EMBL" id="JAVDWO010000003">
    <property type="protein sequence ID" value="MDR7192135.1"/>
    <property type="molecule type" value="Genomic_DNA"/>
</dbReference>
<dbReference type="PROSITE" id="PS51257">
    <property type="entry name" value="PROKAR_LIPOPROTEIN"/>
    <property type="match status" value="1"/>
</dbReference>
<feature type="chain" id="PRO_5046589318" evidence="2">
    <location>
        <begin position="24"/>
        <end position="287"/>
    </location>
</feature>
<gene>
    <name evidence="4" type="ORF">J2W68_000843</name>
</gene>
<keyword evidence="2" id="KW-0732">Signal</keyword>
<organism evidence="4 5">
    <name type="scientific">Luteimonas terrae</name>
    <dbReference type="NCBI Taxonomy" id="1530191"/>
    <lineage>
        <taxon>Bacteria</taxon>
        <taxon>Pseudomonadati</taxon>
        <taxon>Pseudomonadota</taxon>
        <taxon>Gammaproteobacteria</taxon>
        <taxon>Lysobacterales</taxon>
        <taxon>Lysobacteraceae</taxon>
        <taxon>Luteimonas</taxon>
    </lineage>
</organism>
<sequence>MRRSIHACVAATLALLVSGCQSAFFGFVNRDSTQPDATAVYDATRGLALDIYRPQNAAPDTPVVLFFYGGSWQYGTRAQYRFVGSRLAQNGVVAIVADYRTWPAAGFPAFMGDAAHAVRWTVDHAAEYGGDPKRVFVAGHSAGAQIAALLGTDARHLAAVDLKPKDLAGVIGLSGPYDFVISGKLEEIFGPRSQWPEAMAVKFVDGDEPPFLLIHGDGDRTVDVGNSRKLDFALRRKGVDSTLEIISGGNHFVTAAAFYEPERAPEVLPAVREFIGLVQADAGSETK</sequence>
<evidence type="ECO:0000313" key="4">
    <source>
        <dbReference type="EMBL" id="MDR7192135.1"/>
    </source>
</evidence>
<dbReference type="InterPro" id="IPR050300">
    <property type="entry name" value="GDXG_lipolytic_enzyme"/>
</dbReference>
<keyword evidence="5" id="KW-1185">Reference proteome</keyword>
<proteinExistence type="predicted"/>
<protein>
    <submittedName>
        <fullName evidence="4">Acetyl esterase/lipase</fullName>
    </submittedName>
</protein>
<reference evidence="4 5" key="1">
    <citation type="submission" date="2023-07" db="EMBL/GenBank/DDBJ databases">
        <title>Sorghum-associated microbial communities from plants grown in Nebraska, USA.</title>
        <authorList>
            <person name="Schachtman D."/>
        </authorList>
    </citation>
    <scope>NUCLEOTIDE SEQUENCE [LARGE SCALE GENOMIC DNA]</scope>
    <source>
        <strain evidence="4 5">4099</strain>
    </source>
</reference>
<feature type="signal peptide" evidence="2">
    <location>
        <begin position="1"/>
        <end position="23"/>
    </location>
</feature>
<dbReference type="PANTHER" id="PTHR48081">
    <property type="entry name" value="AB HYDROLASE SUPERFAMILY PROTEIN C4A8.06C"/>
    <property type="match status" value="1"/>
</dbReference>
<dbReference type="InterPro" id="IPR029058">
    <property type="entry name" value="AB_hydrolase_fold"/>
</dbReference>
<evidence type="ECO:0000313" key="5">
    <source>
        <dbReference type="Proteomes" id="UP001256588"/>
    </source>
</evidence>
<keyword evidence="1" id="KW-0378">Hydrolase</keyword>
<evidence type="ECO:0000256" key="1">
    <source>
        <dbReference type="ARBA" id="ARBA00022801"/>
    </source>
</evidence>
<dbReference type="Proteomes" id="UP001256588">
    <property type="component" value="Unassembled WGS sequence"/>
</dbReference>
<accession>A0ABU1XTQ0</accession>
<dbReference type="SUPFAM" id="SSF53474">
    <property type="entry name" value="alpha/beta-Hydrolases"/>
    <property type="match status" value="1"/>
</dbReference>
<dbReference type="RefSeq" id="WP_310233066.1">
    <property type="nucleotide sequence ID" value="NZ_JAVDWO010000003.1"/>
</dbReference>
<dbReference type="Pfam" id="PF20434">
    <property type="entry name" value="BD-FAE"/>
    <property type="match status" value="1"/>
</dbReference>
<dbReference type="InterPro" id="IPR049492">
    <property type="entry name" value="BD-FAE-like_dom"/>
</dbReference>
<evidence type="ECO:0000256" key="2">
    <source>
        <dbReference type="SAM" id="SignalP"/>
    </source>
</evidence>
<dbReference type="PANTHER" id="PTHR48081:SF9">
    <property type="entry name" value="CARBOXYLESTERASE"/>
    <property type="match status" value="1"/>
</dbReference>
<feature type="domain" description="BD-FAE-like" evidence="3">
    <location>
        <begin position="49"/>
        <end position="232"/>
    </location>
</feature>
<comment type="caution">
    <text evidence="4">The sequence shown here is derived from an EMBL/GenBank/DDBJ whole genome shotgun (WGS) entry which is preliminary data.</text>
</comment>